<feature type="compositionally biased region" description="Acidic residues" evidence="1">
    <location>
        <begin position="623"/>
        <end position="633"/>
    </location>
</feature>
<name>A0AAU9G5E9_DROMD</name>
<feature type="compositionally biased region" description="Polar residues" evidence="1">
    <location>
        <begin position="14"/>
        <end position="29"/>
    </location>
</feature>
<feature type="region of interest" description="Disordered" evidence="1">
    <location>
        <begin position="1"/>
        <end position="60"/>
    </location>
</feature>
<feature type="region of interest" description="Disordered" evidence="1">
    <location>
        <begin position="622"/>
        <end position="673"/>
    </location>
</feature>
<evidence type="ECO:0000256" key="1">
    <source>
        <dbReference type="SAM" id="MobiDB-lite"/>
    </source>
</evidence>
<dbReference type="AlphaFoldDB" id="A0AAU9G5E9"/>
<reference evidence="2 3" key="1">
    <citation type="submission" date="2024-02" db="EMBL/GenBank/DDBJ databases">
        <title>A chromosome-level genome assembly of Drosophila madeirensis, a fruit fly species endemic to Madeira island.</title>
        <authorList>
            <person name="Tomihara K."/>
            <person name="Llopart A."/>
            <person name="Yamamoto D."/>
        </authorList>
    </citation>
    <scope>NUCLEOTIDE SEQUENCE [LARGE SCALE GENOMIC DNA]</scope>
    <source>
        <strain evidence="2 3">RF1</strain>
    </source>
</reference>
<proteinExistence type="predicted"/>
<feature type="compositionally biased region" description="Acidic residues" evidence="1">
    <location>
        <begin position="35"/>
        <end position="53"/>
    </location>
</feature>
<keyword evidence="3" id="KW-1185">Reference proteome</keyword>
<evidence type="ECO:0000313" key="2">
    <source>
        <dbReference type="EMBL" id="BFG03715.1"/>
    </source>
</evidence>
<organism evidence="2 3">
    <name type="scientific">Drosophila madeirensis</name>
    <name type="common">Fruit fly</name>
    <dbReference type="NCBI Taxonomy" id="30013"/>
    <lineage>
        <taxon>Eukaryota</taxon>
        <taxon>Metazoa</taxon>
        <taxon>Ecdysozoa</taxon>
        <taxon>Arthropoda</taxon>
        <taxon>Hexapoda</taxon>
        <taxon>Insecta</taxon>
        <taxon>Pterygota</taxon>
        <taxon>Neoptera</taxon>
        <taxon>Endopterygota</taxon>
        <taxon>Diptera</taxon>
        <taxon>Brachycera</taxon>
        <taxon>Muscomorpha</taxon>
        <taxon>Ephydroidea</taxon>
        <taxon>Drosophilidae</taxon>
        <taxon>Drosophila</taxon>
        <taxon>Sophophora</taxon>
    </lineage>
</organism>
<evidence type="ECO:0000313" key="3">
    <source>
        <dbReference type="Proteomes" id="UP001500889"/>
    </source>
</evidence>
<dbReference type="EMBL" id="AP029267">
    <property type="protein sequence ID" value="BFG03715.1"/>
    <property type="molecule type" value="Genomic_DNA"/>
</dbReference>
<accession>A0AAU9G5E9</accession>
<protein>
    <submittedName>
        <fullName evidence="2">Uncharacterized protein</fullName>
    </submittedName>
</protein>
<sequence length="860" mass="98265">MPRRYSKRRKLDKLNNSNHDASVNSSTNDVKLREPEDDGEDAPQEVEQGQESEGEGKDEIKRTNNCLRYVMETTPHFSHTSLNRGFAVKPDEELQMFPSCREYAPVPLYVASDGQTPHIEPCVKRPQAYDDYMHRLQLLKAQYDNRTKKMKQREKKKKEKIYDARLFDIAEHIASQENRYFMDSYDYYYTGGNLQTMSYKGKSLAMHVSGDRLRNLHFSEVQDEAIFWDPLCSTMLEETSSEAFQLLPMESFRVNHGHMFLSRFLKEISIYELKESDSSEKYELVCQSKFSRQEVPFISAAQAAGNANILALACQDRTVSFLDLVTQQDIEKHNVCMLKSFNKHSSTWAQIMPSGSSSFHYLCQPMLLTVDVRIDQPLNPCHASSVDLIQCETFSCLARSVNPNLLYVASNHKLHCLDMRCLGKRLSDRAVLTWTHQMTYPPTFMDTCMHEGSEYVAMSSLLASDQRICELKGALAESVNDMSSPTIPYKPLSMEETLVDARLQGFVDVYADLQERVKACATGLRFSMLEKETVDHGFAQLLTSNSIGDVFSQRLTVREKSQPEEHRTGLHNIPPISYYGNLVNKCVKRQELRCTEVHSVPVLRDILKMEIRRASIEEKPEEITIEYGMEESQEEIHASQETNTSKENADPAAAASPEPPKPHVKKKAREVGRGPWQKSAYKLSSYTDMLSTRLLSVWDMDDYDHTRDMYASMINEQLKEENKKPNDRMDDWLKQLKTEATKTEDDDSPLVPGTNLPKRYGLTSADCTLVESFEVEEAPGQVLVSTHQEMSADLPISPKKEPYVDDNLGGPSSSQRRHSTLLPWQSTIIEYDYEEAARNIVKAEIRTPAKKPKSNYTKGF</sequence>
<dbReference type="Proteomes" id="UP001500889">
    <property type="component" value="Chromosome E"/>
</dbReference>
<feature type="compositionally biased region" description="Basic residues" evidence="1">
    <location>
        <begin position="1"/>
        <end position="11"/>
    </location>
</feature>
<feature type="region of interest" description="Disordered" evidence="1">
    <location>
        <begin position="787"/>
        <end position="819"/>
    </location>
</feature>
<gene>
    <name evidence="2" type="ORF">DMAD_02907</name>
</gene>